<dbReference type="EMBL" id="CAJNOG010000183">
    <property type="protein sequence ID" value="CAF1051126.1"/>
    <property type="molecule type" value="Genomic_DNA"/>
</dbReference>
<evidence type="ECO:0000313" key="2">
    <source>
        <dbReference type="EMBL" id="CAF1051126.1"/>
    </source>
</evidence>
<evidence type="ECO:0000313" key="4">
    <source>
        <dbReference type="EMBL" id="CAF4017305.1"/>
    </source>
</evidence>
<name>A0A819PLT6_9BILA</name>
<dbReference type="EMBL" id="CAJNOE010001650">
    <property type="protein sequence ID" value="CAF1440533.1"/>
    <property type="molecule type" value="Genomic_DNA"/>
</dbReference>
<protein>
    <recommendedName>
        <fullName evidence="7">G-protein coupled receptors family 1 profile domain-containing protein</fullName>
    </recommendedName>
</protein>
<comment type="caution">
    <text evidence="4">The sequence shown here is derived from an EMBL/GenBank/DDBJ whole genome shotgun (WGS) entry which is preliminary data.</text>
</comment>
<keyword evidence="1" id="KW-0812">Transmembrane</keyword>
<evidence type="ECO:0000313" key="6">
    <source>
        <dbReference type="Proteomes" id="UP000663868"/>
    </source>
</evidence>
<organism evidence="4 6">
    <name type="scientific">Adineta steineri</name>
    <dbReference type="NCBI Taxonomy" id="433720"/>
    <lineage>
        <taxon>Eukaryota</taxon>
        <taxon>Metazoa</taxon>
        <taxon>Spiralia</taxon>
        <taxon>Gnathifera</taxon>
        <taxon>Rotifera</taxon>
        <taxon>Eurotatoria</taxon>
        <taxon>Bdelloidea</taxon>
        <taxon>Adinetida</taxon>
        <taxon>Adinetidae</taxon>
        <taxon>Adineta</taxon>
    </lineage>
</organism>
<evidence type="ECO:0000256" key="1">
    <source>
        <dbReference type="SAM" id="Phobius"/>
    </source>
</evidence>
<dbReference type="EMBL" id="CAJOBB010003053">
    <property type="protein sequence ID" value="CAF4017305.1"/>
    <property type="molecule type" value="Genomic_DNA"/>
</dbReference>
<accession>A0A819PLT6</accession>
<dbReference type="Proteomes" id="UP000663868">
    <property type="component" value="Unassembled WGS sequence"/>
</dbReference>
<dbReference type="Proteomes" id="UP000663844">
    <property type="component" value="Unassembled WGS sequence"/>
</dbReference>
<dbReference type="Proteomes" id="UP000663860">
    <property type="component" value="Unassembled WGS sequence"/>
</dbReference>
<evidence type="ECO:0008006" key="7">
    <source>
        <dbReference type="Google" id="ProtNLM"/>
    </source>
</evidence>
<gene>
    <name evidence="3" type="ORF">IZO911_LOCUS41771</name>
    <name evidence="2" type="ORF">JYZ213_LOCUS18685</name>
    <name evidence="4" type="ORF">KXQ929_LOCUS29458</name>
    <name evidence="5" type="ORF">OXD698_LOCUS30604</name>
</gene>
<feature type="transmembrane region" description="Helical" evidence="1">
    <location>
        <begin position="47"/>
        <end position="67"/>
    </location>
</feature>
<feature type="transmembrane region" description="Helical" evidence="1">
    <location>
        <begin position="6"/>
        <end position="26"/>
    </location>
</feature>
<dbReference type="EMBL" id="CAJOAZ010003626">
    <property type="protein sequence ID" value="CAF4019415.1"/>
    <property type="molecule type" value="Genomic_DNA"/>
</dbReference>
<dbReference type="Proteomes" id="UP000663845">
    <property type="component" value="Unassembled WGS sequence"/>
</dbReference>
<feature type="transmembrane region" description="Helical" evidence="1">
    <location>
        <begin position="87"/>
        <end position="105"/>
    </location>
</feature>
<sequence length="107" mass="12399">MNEFASLIYLFSIVFALPLSIICIIYKIRRSSFILPIKQQNRRDYIVIRRIMIVVIILSMASLPPIIDLIIYVPKGKLDPLIYRIEWVSASINALIFAFISQLFVNP</sequence>
<keyword evidence="1" id="KW-1133">Transmembrane helix</keyword>
<evidence type="ECO:0000313" key="5">
    <source>
        <dbReference type="EMBL" id="CAF4019415.1"/>
    </source>
</evidence>
<proteinExistence type="predicted"/>
<dbReference type="AlphaFoldDB" id="A0A819PLT6"/>
<reference evidence="4" key="1">
    <citation type="submission" date="2021-02" db="EMBL/GenBank/DDBJ databases">
        <authorList>
            <person name="Nowell W R."/>
        </authorList>
    </citation>
    <scope>NUCLEOTIDE SEQUENCE</scope>
</reference>
<evidence type="ECO:0000313" key="3">
    <source>
        <dbReference type="EMBL" id="CAF1440533.1"/>
    </source>
</evidence>
<keyword evidence="1" id="KW-0472">Membrane</keyword>